<dbReference type="PIRSF" id="PIRSF000398">
    <property type="entry name" value="M_m6A_EcoRV"/>
    <property type="match status" value="1"/>
</dbReference>
<dbReference type="GO" id="GO:0043565">
    <property type="term" value="F:sequence-specific DNA binding"/>
    <property type="evidence" value="ECO:0007669"/>
    <property type="project" value="TreeGrafter"/>
</dbReference>
<dbReference type="GO" id="GO:0032259">
    <property type="term" value="P:methylation"/>
    <property type="evidence" value="ECO:0007669"/>
    <property type="project" value="UniProtKB-KW"/>
</dbReference>
<feature type="binding site" evidence="7">
    <location>
        <position position="178"/>
    </location>
    <ligand>
        <name>S-adenosyl-L-methionine</name>
        <dbReference type="ChEBI" id="CHEBI:59789"/>
    </ligand>
</feature>
<dbReference type="InterPro" id="IPR002052">
    <property type="entry name" value="DNA_methylase_N6_adenine_CS"/>
</dbReference>
<evidence type="ECO:0000256" key="4">
    <source>
        <dbReference type="ARBA" id="ARBA00022679"/>
    </source>
</evidence>
<evidence type="ECO:0000256" key="2">
    <source>
        <dbReference type="ARBA" id="ARBA00011900"/>
    </source>
</evidence>
<evidence type="ECO:0000256" key="3">
    <source>
        <dbReference type="ARBA" id="ARBA00022603"/>
    </source>
</evidence>
<gene>
    <name evidence="9" type="ORF">GGD71_001475</name>
</gene>
<feature type="binding site" evidence="7">
    <location>
        <position position="55"/>
    </location>
    <ligand>
        <name>S-adenosyl-L-methionine</name>
        <dbReference type="ChEBI" id="CHEBI:59789"/>
    </ligand>
</feature>
<dbReference type="GO" id="GO:1904047">
    <property type="term" value="F:S-adenosyl-L-methionine binding"/>
    <property type="evidence" value="ECO:0007669"/>
    <property type="project" value="TreeGrafter"/>
</dbReference>
<name>A0A840FVJ1_9BURK</name>
<dbReference type="AlphaFoldDB" id="A0A840FVJ1"/>
<dbReference type="Proteomes" id="UP000524450">
    <property type="component" value="Unassembled WGS sequence"/>
</dbReference>
<comment type="similarity">
    <text evidence="1 8">Belongs to the N(4)/N(6)-methyltransferase family.</text>
</comment>
<dbReference type="PANTHER" id="PTHR30481">
    <property type="entry name" value="DNA ADENINE METHYLASE"/>
    <property type="match status" value="1"/>
</dbReference>
<dbReference type="InterPro" id="IPR023095">
    <property type="entry name" value="Ade_MeTrfase_dom_2"/>
</dbReference>
<dbReference type="PANTHER" id="PTHR30481:SF3">
    <property type="entry name" value="DNA ADENINE METHYLASE"/>
    <property type="match status" value="1"/>
</dbReference>
<dbReference type="InterPro" id="IPR012327">
    <property type="entry name" value="MeTrfase_D12"/>
</dbReference>
<organism evidence="9 10">
    <name type="scientific">Variovorax guangxiensis</name>
    <dbReference type="NCBI Taxonomy" id="1775474"/>
    <lineage>
        <taxon>Bacteria</taxon>
        <taxon>Pseudomonadati</taxon>
        <taxon>Pseudomonadota</taxon>
        <taxon>Betaproteobacteria</taxon>
        <taxon>Burkholderiales</taxon>
        <taxon>Comamonadaceae</taxon>
        <taxon>Variovorax</taxon>
    </lineage>
</organism>
<dbReference type="Pfam" id="PF02086">
    <property type="entry name" value="MethyltransfD12"/>
    <property type="match status" value="1"/>
</dbReference>
<evidence type="ECO:0000256" key="8">
    <source>
        <dbReference type="RuleBase" id="RU361257"/>
    </source>
</evidence>
<dbReference type="PROSITE" id="PS00092">
    <property type="entry name" value="N6_MTASE"/>
    <property type="match status" value="1"/>
</dbReference>
<evidence type="ECO:0000313" key="9">
    <source>
        <dbReference type="EMBL" id="MBB4220728.1"/>
    </source>
</evidence>
<accession>A0A840FVJ1</accession>
<dbReference type="InterPro" id="IPR029063">
    <property type="entry name" value="SAM-dependent_MTases_sf"/>
</dbReference>
<evidence type="ECO:0000256" key="7">
    <source>
        <dbReference type="PIRSR" id="PIRSR000398-1"/>
    </source>
</evidence>
<comment type="caution">
    <text evidence="9">The sequence shown here is derived from an EMBL/GenBank/DDBJ whole genome shotgun (WGS) entry which is preliminary data.</text>
</comment>
<dbReference type="EMBL" id="JACIFZ010000001">
    <property type="protein sequence ID" value="MBB4220728.1"/>
    <property type="molecule type" value="Genomic_DNA"/>
</dbReference>
<evidence type="ECO:0000256" key="1">
    <source>
        <dbReference type="ARBA" id="ARBA00006594"/>
    </source>
</evidence>
<sequence>MKKIVPFLKWAGGKRWLIPNIGLPNIGQHKKYIEPFLGSGALFFSLLPKVSILSDKNKDLVETYEVVKEEPGKIASRLNRHQKLHSHEYFYQVRKEIPKNRVDRAARFIYLNRTCWNGLYRVNMRGEFNVPIGTKTSVNLDTDDWHAVASSLSCAQILGQDFQESIEMAEKGDLIFADPPYTVKHNNNGFIKYNESMFSWQDQIRLRDCLKMAAKRGVIVMLTNAAHDSIAEIYREGFDVSVLERASVLSGVAAARGRYQELFITANYE</sequence>
<feature type="binding site" evidence="7">
    <location>
        <position position="10"/>
    </location>
    <ligand>
        <name>S-adenosyl-L-methionine</name>
        <dbReference type="ChEBI" id="CHEBI:59789"/>
    </ligand>
</feature>
<proteinExistence type="inferred from homology"/>
<dbReference type="Gene3D" id="3.40.50.150">
    <property type="entry name" value="Vaccinia Virus protein VP39"/>
    <property type="match status" value="1"/>
</dbReference>
<reference evidence="9 10" key="1">
    <citation type="submission" date="2020-08" db="EMBL/GenBank/DDBJ databases">
        <title>Genomic Encyclopedia of Type Strains, Phase IV (KMG-V): Genome sequencing to study the core and pangenomes of soil and plant-associated prokaryotes.</title>
        <authorList>
            <person name="Whitman W."/>
        </authorList>
    </citation>
    <scope>NUCLEOTIDE SEQUENCE [LARGE SCALE GENOMIC DNA]</scope>
    <source>
        <strain evidence="9 10">34/80</strain>
    </source>
</reference>
<protein>
    <recommendedName>
        <fullName evidence="2 8">Site-specific DNA-methyltransferase (adenine-specific)</fullName>
        <ecNumber evidence="2 8">2.1.1.72</ecNumber>
    </recommendedName>
</protein>
<dbReference type="NCBIfam" id="TIGR00571">
    <property type="entry name" value="dam"/>
    <property type="match status" value="1"/>
</dbReference>
<dbReference type="Gene3D" id="1.10.1020.10">
    <property type="entry name" value="Adenine-specific Methyltransferase, Domain 2"/>
    <property type="match status" value="1"/>
</dbReference>
<dbReference type="SUPFAM" id="SSF53335">
    <property type="entry name" value="S-adenosyl-L-methionine-dependent methyltransferases"/>
    <property type="match status" value="1"/>
</dbReference>
<evidence type="ECO:0000256" key="5">
    <source>
        <dbReference type="ARBA" id="ARBA00022691"/>
    </source>
</evidence>
<keyword evidence="3 8" id="KW-0489">Methyltransferase</keyword>
<dbReference type="GO" id="GO:0006298">
    <property type="term" value="P:mismatch repair"/>
    <property type="evidence" value="ECO:0007669"/>
    <property type="project" value="TreeGrafter"/>
</dbReference>
<dbReference type="PRINTS" id="PR00505">
    <property type="entry name" value="D12N6MTFRASE"/>
</dbReference>
<evidence type="ECO:0000256" key="6">
    <source>
        <dbReference type="ARBA" id="ARBA00047942"/>
    </source>
</evidence>
<dbReference type="GO" id="GO:0009007">
    <property type="term" value="F:site-specific DNA-methyltransferase (adenine-specific) activity"/>
    <property type="evidence" value="ECO:0007669"/>
    <property type="project" value="UniProtKB-UniRule"/>
</dbReference>
<keyword evidence="5 8" id="KW-0949">S-adenosyl-L-methionine</keyword>
<dbReference type="EC" id="2.1.1.72" evidence="2 8"/>
<comment type="catalytic activity">
    <reaction evidence="6 8">
        <text>a 2'-deoxyadenosine in DNA + S-adenosyl-L-methionine = an N(6)-methyl-2'-deoxyadenosine in DNA + S-adenosyl-L-homocysteine + H(+)</text>
        <dbReference type="Rhea" id="RHEA:15197"/>
        <dbReference type="Rhea" id="RHEA-COMP:12418"/>
        <dbReference type="Rhea" id="RHEA-COMP:12419"/>
        <dbReference type="ChEBI" id="CHEBI:15378"/>
        <dbReference type="ChEBI" id="CHEBI:57856"/>
        <dbReference type="ChEBI" id="CHEBI:59789"/>
        <dbReference type="ChEBI" id="CHEBI:90615"/>
        <dbReference type="ChEBI" id="CHEBI:90616"/>
        <dbReference type="EC" id="2.1.1.72"/>
    </reaction>
</comment>
<feature type="binding site" evidence="7">
    <location>
        <position position="14"/>
    </location>
    <ligand>
        <name>S-adenosyl-L-methionine</name>
        <dbReference type="ChEBI" id="CHEBI:59789"/>
    </ligand>
</feature>
<dbReference type="RefSeq" id="WP_184636411.1">
    <property type="nucleotide sequence ID" value="NZ_JACIFZ010000001.1"/>
</dbReference>
<keyword evidence="4 8" id="KW-0808">Transferase</keyword>
<dbReference type="InterPro" id="IPR012263">
    <property type="entry name" value="M_m6A_EcoRV"/>
</dbReference>
<dbReference type="GO" id="GO:0009307">
    <property type="term" value="P:DNA restriction-modification system"/>
    <property type="evidence" value="ECO:0007669"/>
    <property type="project" value="InterPro"/>
</dbReference>
<evidence type="ECO:0000313" key="10">
    <source>
        <dbReference type="Proteomes" id="UP000524450"/>
    </source>
</evidence>